<evidence type="ECO:0000313" key="1">
    <source>
        <dbReference type="EMBL" id="RWX56585.1"/>
    </source>
</evidence>
<gene>
    <name evidence="1" type="ORF">EDI28_00585</name>
</gene>
<dbReference type="Gene3D" id="3.90.550.10">
    <property type="entry name" value="Spore Coat Polysaccharide Biosynthesis Protein SpsA, Chain A"/>
    <property type="match status" value="1"/>
</dbReference>
<organism evidence="1 2">
    <name type="scientific">Photobacterium chitinilyticum</name>
    <dbReference type="NCBI Taxonomy" id="2485123"/>
    <lineage>
        <taxon>Bacteria</taxon>
        <taxon>Pseudomonadati</taxon>
        <taxon>Pseudomonadota</taxon>
        <taxon>Gammaproteobacteria</taxon>
        <taxon>Vibrionales</taxon>
        <taxon>Vibrionaceae</taxon>
        <taxon>Photobacterium</taxon>
    </lineage>
</organism>
<dbReference type="InterPro" id="IPR016873">
    <property type="entry name" value="Caps_polysacc_synth_BcbE_prd"/>
</dbReference>
<comment type="caution">
    <text evidence="1">The sequence shown here is derived from an EMBL/GenBank/DDBJ whole genome shotgun (WGS) entry which is preliminary data.</text>
</comment>
<protein>
    <submittedName>
        <fullName evidence="1">Capsular biosynthesis protein</fullName>
    </submittedName>
</protein>
<dbReference type="Proteomes" id="UP000287563">
    <property type="component" value="Unassembled WGS sequence"/>
</dbReference>
<dbReference type="CDD" id="cd04183">
    <property type="entry name" value="GT2_BcE_like"/>
    <property type="match status" value="1"/>
</dbReference>
<name>A0A3S4TNN7_9GAMM</name>
<sequence length="242" mass="27939">MIVIPMAGLSSRFFKAGYKKPKYMLEAHGETLFSHAINSFKQYFKTEKFLFIIRDVYETATFVEQQIKSLGIKDYHISILDSDTRGQAETVALGLNGVDYQGPITIFNIDTFRPNFQFPDLEKMGGGYLEVFQGEGDNWSFAKPIHDGDTRVSLTAEKKPISNLCCTGLYYFSDLKTFVDSYNEYLSMPKEKWEKGELYVAPLYNFLIKKGIDIHYHLIDRDEVVFCGVPDEYTEFKMNKTY</sequence>
<dbReference type="SUPFAM" id="SSF53448">
    <property type="entry name" value="Nucleotide-diphospho-sugar transferases"/>
    <property type="match status" value="1"/>
</dbReference>
<dbReference type="AlphaFoldDB" id="A0A3S4TNN7"/>
<dbReference type="InterPro" id="IPR029044">
    <property type="entry name" value="Nucleotide-diphossugar_trans"/>
</dbReference>
<proteinExistence type="predicted"/>
<dbReference type="RefSeq" id="WP_128781908.1">
    <property type="nucleotide sequence ID" value="NZ_RJLM01000001.1"/>
</dbReference>
<keyword evidence="2" id="KW-1185">Reference proteome</keyword>
<dbReference type="EMBL" id="RJLM01000001">
    <property type="protein sequence ID" value="RWX56585.1"/>
    <property type="molecule type" value="Genomic_DNA"/>
</dbReference>
<dbReference type="OrthoDB" id="9788272at2"/>
<reference evidence="1 2" key="1">
    <citation type="submission" date="2018-11" db="EMBL/GenBank/DDBJ databases">
        <title>Photobacterium sp. BEI247 sp. nov., a marine bacterium isolated from Yongle Blue Hole in the South China Sea.</title>
        <authorList>
            <person name="Wang X."/>
        </authorList>
    </citation>
    <scope>NUCLEOTIDE SEQUENCE [LARGE SCALE GENOMIC DNA]</scope>
    <source>
        <strain evidence="2">BEI247</strain>
    </source>
</reference>
<evidence type="ECO:0000313" key="2">
    <source>
        <dbReference type="Proteomes" id="UP000287563"/>
    </source>
</evidence>
<dbReference type="PIRSF" id="PIRSF028162">
    <property type="entry name" value="BcbE_prd"/>
    <property type="match status" value="1"/>
</dbReference>
<accession>A0A3S4TNN7</accession>